<dbReference type="Pfam" id="PF00239">
    <property type="entry name" value="Resolvase"/>
    <property type="match status" value="1"/>
</dbReference>
<accession>A0A840QT19</accession>
<dbReference type="SMART" id="SM00857">
    <property type="entry name" value="Resolvase"/>
    <property type="match status" value="1"/>
</dbReference>
<dbReference type="GO" id="GO:0003677">
    <property type="term" value="F:DNA binding"/>
    <property type="evidence" value="ECO:0007669"/>
    <property type="project" value="InterPro"/>
</dbReference>
<dbReference type="PANTHER" id="PTHR30461:SF26">
    <property type="entry name" value="RESOLVASE HOMOLOG YNEB"/>
    <property type="match status" value="1"/>
</dbReference>
<dbReference type="Gene3D" id="3.40.50.1390">
    <property type="entry name" value="Resolvase, N-terminal catalytic domain"/>
    <property type="match status" value="1"/>
</dbReference>
<proteinExistence type="inferred from homology"/>
<reference evidence="3 4" key="1">
    <citation type="submission" date="2020-08" db="EMBL/GenBank/DDBJ databases">
        <title>Genomic Encyclopedia of Type Strains, Phase IV (KMG-IV): sequencing the most valuable type-strain genomes for metagenomic binning, comparative biology and taxonomic classification.</title>
        <authorList>
            <person name="Goeker M."/>
        </authorList>
    </citation>
    <scope>NUCLEOTIDE SEQUENCE [LARGE SCALE GENOMIC DNA]</scope>
    <source>
        <strain evidence="3 4">DSM 24696</strain>
    </source>
</reference>
<dbReference type="SUPFAM" id="SSF53041">
    <property type="entry name" value="Resolvase-like"/>
    <property type="match status" value="1"/>
</dbReference>
<comment type="similarity">
    <text evidence="1">Belongs to the site-specific recombinase resolvase family.</text>
</comment>
<sequence>MRVGLYARVSTTKVEQETSLKRQLEELQQLADEWDVEVVKKYYDTSSGYDMDREGLLNLLDLVKRSELDAVFVTDDTRLGRGHAKMAVIHELKKADVAIYTVKEKKTLEMSESDEMVLDIVAIVEEYQRKLHNLKIKRGMKKAVEKGYRPQDHLQSNDSGGRKRKQAPIEEIIRLKDSGLTFYEVAATLRGFGYDVSKATVHRRYREYMKKTVTH</sequence>
<evidence type="ECO:0000259" key="2">
    <source>
        <dbReference type="PROSITE" id="PS51736"/>
    </source>
</evidence>
<dbReference type="AlphaFoldDB" id="A0A840QT19"/>
<comment type="caution">
    <text evidence="3">The sequence shown here is derived from an EMBL/GenBank/DDBJ whole genome shotgun (WGS) entry which is preliminary data.</text>
</comment>
<evidence type="ECO:0000313" key="3">
    <source>
        <dbReference type="EMBL" id="MBB5174431.1"/>
    </source>
</evidence>
<gene>
    <name evidence="3" type="ORF">HNQ41_002646</name>
</gene>
<organism evidence="3 4">
    <name type="scientific">Texcoconibacillus texcoconensis</name>
    <dbReference type="NCBI Taxonomy" id="1095777"/>
    <lineage>
        <taxon>Bacteria</taxon>
        <taxon>Bacillati</taxon>
        <taxon>Bacillota</taxon>
        <taxon>Bacilli</taxon>
        <taxon>Bacillales</taxon>
        <taxon>Bacillaceae</taxon>
        <taxon>Texcoconibacillus</taxon>
    </lineage>
</organism>
<evidence type="ECO:0000256" key="1">
    <source>
        <dbReference type="ARBA" id="ARBA00009913"/>
    </source>
</evidence>
<dbReference type="InterPro" id="IPR006119">
    <property type="entry name" value="Resolv_N"/>
</dbReference>
<feature type="domain" description="Resolvase/invertase-type recombinase catalytic" evidence="2">
    <location>
        <begin position="2"/>
        <end position="147"/>
    </location>
</feature>
<dbReference type="RefSeq" id="WP_184664858.1">
    <property type="nucleotide sequence ID" value="NZ_JACHHB010000013.1"/>
</dbReference>
<name>A0A840QT19_9BACI</name>
<dbReference type="InterPro" id="IPR050639">
    <property type="entry name" value="SSR_resolvase"/>
</dbReference>
<dbReference type="PANTHER" id="PTHR30461">
    <property type="entry name" value="DNA-INVERTASE FROM LAMBDOID PROPHAGE"/>
    <property type="match status" value="1"/>
</dbReference>
<evidence type="ECO:0000313" key="4">
    <source>
        <dbReference type="Proteomes" id="UP000551878"/>
    </source>
</evidence>
<dbReference type="Proteomes" id="UP000551878">
    <property type="component" value="Unassembled WGS sequence"/>
</dbReference>
<dbReference type="PROSITE" id="PS51736">
    <property type="entry name" value="RECOMBINASES_3"/>
    <property type="match status" value="1"/>
</dbReference>
<dbReference type="InterPro" id="IPR036162">
    <property type="entry name" value="Resolvase-like_N_sf"/>
</dbReference>
<dbReference type="CDD" id="cd00338">
    <property type="entry name" value="Ser_Recombinase"/>
    <property type="match status" value="1"/>
</dbReference>
<protein>
    <submittedName>
        <fullName evidence="3">DNA invertase Pin-like site-specific DNA recombinase</fullName>
    </submittedName>
</protein>
<keyword evidence="4" id="KW-1185">Reference proteome</keyword>
<dbReference type="EMBL" id="JACHHB010000013">
    <property type="protein sequence ID" value="MBB5174431.1"/>
    <property type="molecule type" value="Genomic_DNA"/>
</dbReference>
<dbReference type="GO" id="GO:0000150">
    <property type="term" value="F:DNA strand exchange activity"/>
    <property type="evidence" value="ECO:0007669"/>
    <property type="project" value="InterPro"/>
</dbReference>